<dbReference type="Proteomes" id="UP000198415">
    <property type="component" value="Unassembled WGS sequence"/>
</dbReference>
<evidence type="ECO:0000313" key="4">
    <source>
        <dbReference type="Proteomes" id="UP000198415"/>
    </source>
</evidence>
<dbReference type="InterPro" id="IPR056411">
    <property type="entry name" value="CysS_C"/>
</dbReference>
<dbReference type="AlphaFoldDB" id="A0A238ZK37"/>
<dbReference type="Pfam" id="PF23494">
    <property type="entry name" value="bPH_10"/>
    <property type="match status" value="1"/>
</dbReference>
<evidence type="ECO:0000259" key="2">
    <source>
        <dbReference type="Pfam" id="PF23494"/>
    </source>
</evidence>
<dbReference type="Pfam" id="PF23493">
    <property type="entry name" value="CysS_C"/>
    <property type="match status" value="1"/>
</dbReference>
<organism evidence="3 4">
    <name type="scientific">Actinoplanes regularis</name>
    <dbReference type="NCBI Taxonomy" id="52697"/>
    <lineage>
        <taxon>Bacteria</taxon>
        <taxon>Bacillati</taxon>
        <taxon>Actinomycetota</taxon>
        <taxon>Actinomycetes</taxon>
        <taxon>Micromonosporales</taxon>
        <taxon>Micromonosporaceae</taxon>
        <taxon>Actinoplanes</taxon>
    </lineage>
</organism>
<reference evidence="3 4" key="1">
    <citation type="submission" date="2017-06" db="EMBL/GenBank/DDBJ databases">
        <authorList>
            <person name="Kim H.J."/>
            <person name="Triplett B.A."/>
        </authorList>
    </citation>
    <scope>NUCLEOTIDE SEQUENCE [LARGE SCALE GENOMIC DNA]</scope>
    <source>
        <strain evidence="3 4">DSM 43151</strain>
    </source>
</reference>
<protein>
    <submittedName>
        <fullName evidence="3">Uncharacterized protein</fullName>
    </submittedName>
</protein>
<feature type="domain" description="YqeB PH" evidence="2">
    <location>
        <begin position="8"/>
        <end position="155"/>
    </location>
</feature>
<evidence type="ECO:0000313" key="3">
    <source>
        <dbReference type="EMBL" id="SNR83542.1"/>
    </source>
</evidence>
<accession>A0A238ZK37</accession>
<dbReference type="EMBL" id="FZNR01000006">
    <property type="protein sequence ID" value="SNR83542.1"/>
    <property type="molecule type" value="Genomic_DNA"/>
</dbReference>
<proteinExistence type="predicted"/>
<feature type="domain" description="Cysteinyl-tRNA ligase anticodon binding" evidence="1">
    <location>
        <begin position="174"/>
        <end position="221"/>
    </location>
</feature>
<gene>
    <name evidence="3" type="ORF">SAMN06264365_10684</name>
</gene>
<evidence type="ECO:0000259" key="1">
    <source>
        <dbReference type="Pfam" id="PF23493"/>
    </source>
</evidence>
<sequence>MGMVRDTTELGFSAPDRVLVTCGPAVCGLLLTAALPAAARWLLDLHIGLPFGPVFRVLSRIDSPWELAIQAAILVVVGLCVTASLYEHLTPVTVGPDQLRAGPVRLARAEVAAVYLDGDTLVVLDRESRQAVRCIPRARRRLVAGTFHELGYPWQDTDPFAHLYQPWPAASGVLPDAADAVLSARAVALRKKAAREATELRATLEKLGYSVRDDRDRQLWRPLVRS</sequence>
<dbReference type="InterPro" id="IPR057798">
    <property type="entry name" value="PH_YqeB"/>
</dbReference>
<keyword evidence="4" id="KW-1185">Reference proteome</keyword>
<name>A0A238ZK37_9ACTN</name>